<dbReference type="PANTHER" id="PTHR44329">
    <property type="entry name" value="SERINE/THREONINE-PROTEIN KINASE TNNI3K-RELATED"/>
    <property type="match status" value="1"/>
</dbReference>
<dbReference type="SMART" id="SM00220">
    <property type="entry name" value="S_TKc"/>
    <property type="match status" value="1"/>
</dbReference>
<organism evidence="2 3">
    <name type="scientific">Macrolepiota fuliginosa MF-IS2</name>
    <dbReference type="NCBI Taxonomy" id="1400762"/>
    <lineage>
        <taxon>Eukaryota</taxon>
        <taxon>Fungi</taxon>
        <taxon>Dikarya</taxon>
        <taxon>Basidiomycota</taxon>
        <taxon>Agaricomycotina</taxon>
        <taxon>Agaricomycetes</taxon>
        <taxon>Agaricomycetidae</taxon>
        <taxon>Agaricales</taxon>
        <taxon>Agaricineae</taxon>
        <taxon>Agaricaceae</taxon>
        <taxon>Macrolepiota</taxon>
    </lineage>
</organism>
<dbReference type="Proteomes" id="UP000807342">
    <property type="component" value="Unassembled WGS sequence"/>
</dbReference>
<dbReference type="AlphaFoldDB" id="A0A9P5XID1"/>
<dbReference type="OrthoDB" id="346907at2759"/>
<dbReference type="Gene3D" id="1.10.510.10">
    <property type="entry name" value="Transferase(Phosphotransferase) domain 1"/>
    <property type="match status" value="1"/>
</dbReference>
<dbReference type="InterPro" id="IPR000719">
    <property type="entry name" value="Prot_kinase_dom"/>
</dbReference>
<feature type="domain" description="Protein kinase" evidence="1">
    <location>
        <begin position="26"/>
        <end position="287"/>
    </location>
</feature>
<evidence type="ECO:0000313" key="2">
    <source>
        <dbReference type="EMBL" id="KAF9450882.1"/>
    </source>
</evidence>
<dbReference type="InterPro" id="IPR051681">
    <property type="entry name" value="Ser/Thr_Kinases-Pseudokinases"/>
</dbReference>
<dbReference type="GO" id="GO:0004674">
    <property type="term" value="F:protein serine/threonine kinase activity"/>
    <property type="evidence" value="ECO:0007669"/>
    <property type="project" value="TreeGrafter"/>
</dbReference>
<dbReference type="PRINTS" id="PR00109">
    <property type="entry name" value="TYRKINASE"/>
</dbReference>
<evidence type="ECO:0000313" key="3">
    <source>
        <dbReference type="Proteomes" id="UP000807342"/>
    </source>
</evidence>
<dbReference type="PROSITE" id="PS50011">
    <property type="entry name" value="PROTEIN_KINASE_DOM"/>
    <property type="match status" value="1"/>
</dbReference>
<comment type="caution">
    <text evidence="2">The sequence shown here is derived from an EMBL/GenBank/DDBJ whole genome shotgun (WGS) entry which is preliminary data.</text>
</comment>
<dbReference type="InterPro" id="IPR011009">
    <property type="entry name" value="Kinase-like_dom_sf"/>
</dbReference>
<protein>
    <submittedName>
        <fullName evidence="2">Kinase-like protein</fullName>
    </submittedName>
</protein>
<dbReference type="EMBL" id="MU151095">
    <property type="protein sequence ID" value="KAF9450882.1"/>
    <property type="molecule type" value="Genomic_DNA"/>
</dbReference>
<evidence type="ECO:0000259" key="1">
    <source>
        <dbReference type="PROSITE" id="PS50011"/>
    </source>
</evidence>
<name>A0A9P5XID1_9AGAR</name>
<dbReference type="GO" id="GO:0005524">
    <property type="term" value="F:ATP binding"/>
    <property type="evidence" value="ECO:0007669"/>
    <property type="project" value="InterPro"/>
</dbReference>
<dbReference type="InterPro" id="IPR008271">
    <property type="entry name" value="Ser/Thr_kinase_AS"/>
</dbReference>
<keyword evidence="2" id="KW-0808">Transferase</keyword>
<keyword evidence="2" id="KW-0418">Kinase</keyword>
<dbReference type="SUPFAM" id="SSF56112">
    <property type="entry name" value="Protein kinase-like (PK-like)"/>
    <property type="match status" value="1"/>
</dbReference>
<gene>
    <name evidence="2" type="ORF">P691DRAFT_664377</name>
</gene>
<reference evidence="2" key="1">
    <citation type="submission" date="2020-11" db="EMBL/GenBank/DDBJ databases">
        <authorList>
            <consortium name="DOE Joint Genome Institute"/>
            <person name="Ahrendt S."/>
            <person name="Riley R."/>
            <person name="Andreopoulos W."/>
            <person name="Labutti K."/>
            <person name="Pangilinan J."/>
            <person name="Ruiz-Duenas F.J."/>
            <person name="Barrasa J.M."/>
            <person name="Sanchez-Garcia M."/>
            <person name="Camarero S."/>
            <person name="Miyauchi S."/>
            <person name="Serrano A."/>
            <person name="Linde D."/>
            <person name="Babiker R."/>
            <person name="Drula E."/>
            <person name="Ayuso-Fernandez I."/>
            <person name="Pacheco R."/>
            <person name="Padilla G."/>
            <person name="Ferreira P."/>
            <person name="Barriuso J."/>
            <person name="Kellner H."/>
            <person name="Castanera R."/>
            <person name="Alfaro M."/>
            <person name="Ramirez L."/>
            <person name="Pisabarro A.G."/>
            <person name="Kuo A."/>
            <person name="Tritt A."/>
            <person name="Lipzen A."/>
            <person name="He G."/>
            <person name="Yan M."/>
            <person name="Ng V."/>
            <person name="Cullen D."/>
            <person name="Martin F."/>
            <person name="Rosso M.-N."/>
            <person name="Henrissat B."/>
            <person name="Hibbett D."/>
            <person name="Martinez A.T."/>
            <person name="Grigoriev I.V."/>
        </authorList>
    </citation>
    <scope>NUCLEOTIDE SEQUENCE</scope>
    <source>
        <strain evidence="2">MF-IS2</strain>
    </source>
</reference>
<dbReference type="Pfam" id="PF07714">
    <property type="entry name" value="PK_Tyr_Ser-Thr"/>
    <property type="match status" value="1"/>
</dbReference>
<accession>A0A9P5XID1</accession>
<feature type="non-terminal residue" evidence="2">
    <location>
        <position position="1"/>
    </location>
</feature>
<dbReference type="InterPro" id="IPR001245">
    <property type="entry name" value="Ser-Thr/Tyr_kinase_cat_dom"/>
</dbReference>
<sequence length="342" mass="38390">ILDVLCSLAKLARVYPLCYTLKNIRLSATQPLAAGGYADIYKVPYKDQTMCIKVLRLFGDDRTQALISVREILLWAHVSHDNVLPFYGIYLGEDVGRPCLVSPWMENGNLHEYLAHSKPDVPRALLVQDVIEGLLYLHQAGVVHGDLKARNILISSDKRALIADFGMSTVAMTTKRESSPGGVTGYTIRFTAPEIMKRNIKPTKMSDVWSFGCLCLEVFTGKAPFYWYKLDQCVVMALYKDEQPNQPPGGDDIFNGLDGWIPNIMEGCLKITPKERPQCEEIRNIFAENVNQLDRSKTPARAMDKLAFWEDMKAQSGIEPNHRRVEELMRNVSSGSSGSIFA</sequence>
<dbReference type="PROSITE" id="PS00108">
    <property type="entry name" value="PROTEIN_KINASE_ST"/>
    <property type="match status" value="1"/>
</dbReference>
<proteinExistence type="predicted"/>
<keyword evidence="3" id="KW-1185">Reference proteome</keyword>